<accession>A0A286XGX1</accession>
<dbReference type="FunCoup" id="A0A286XGX1">
    <property type="interactions" value="8"/>
</dbReference>
<dbReference type="eggNOG" id="ENOG502TDUK">
    <property type="taxonomic scope" value="Eukaryota"/>
</dbReference>
<reference evidence="2" key="2">
    <citation type="submission" date="2025-08" db="UniProtKB">
        <authorList>
            <consortium name="Ensembl"/>
        </authorList>
    </citation>
    <scope>IDENTIFICATION</scope>
    <source>
        <strain evidence="2">2N</strain>
    </source>
</reference>
<evidence type="ECO:0000313" key="2">
    <source>
        <dbReference type="Ensembl" id="ENSCPOP00000024677.1"/>
    </source>
</evidence>
<dbReference type="GO" id="GO:0045159">
    <property type="term" value="F:myosin II binding"/>
    <property type="evidence" value="ECO:0007669"/>
    <property type="project" value="Ensembl"/>
</dbReference>
<dbReference type="OMA" id="RCWDCHI"/>
<dbReference type="GeneTree" id="ENSGT00940000158134"/>
<name>A0A286XGX1_CAVPO</name>
<reference evidence="2" key="3">
    <citation type="submission" date="2025-09" db="UniProtKB">
        <authorList>
            <consortium name="Ensembl"/>
        </authorList>
    </citation>
    <scope>IDENTIFICATION</scope>
    <source>
        <strain evidence="2">2N</strain>
    </source>
</reference>
<dbReference type="STRING" id="10141.ENSCPOP00000024677"/>
<feature type="region of interest" description="Disordered" evidence="1">
    <location>
        <begin position="135"/>
        <end position="157"/>
    </location>
</feature>
<dbReference type="Bgee" id="ENSCPOG00000038603">
    <property type="expression patterns" value="Expressed in thyroid gland"/>
</dbReference>
<evidence type="ECO:0000256" key="1">
    <source>
        <dbReference type="SAM" id="MobiDB-lite"/>
    </source>
</evidence>
<dbReference type="EMBL" id="AAKN02035431">
    <property type="status" value="NOT_ANNOTATED_CDS"/>
    <property type="molecule type" value="Genomic_DNA"/>
</dbReference>
<dbReference type="Pfam" id="PF15666">
    <property type="entry name" value="HGAL"/>
    <property type="match status" value="1"/>
</dbReference>
<dbReference type="PANTHER" id="PTHR35351:SF2">
    <property type="entry name" value="GERMINAL CENTER-ASSOCIATED SIGNALING AND MOTILITY PROTEIN"/>
    <property type="match status" value="1"/>
</dbReference>
<sequence length="157" mass="17801">MGNDLQRRNRCGDHHIIKSCFCFPWKRIRKVSRDQKEKKGKTLSPSKDNGTQSYTGEVCYILVNHTALGRKPSGNSSEEEEVTGELYENISCEARRPRESLGGTETEYSLLRVSSPPSHPPCPEDEYELLMPGRVSSSLQQPGPRVTPFETQFSHFQ</sequence>
<gene>
    <name evidence="2" type="primary">GCSAM</name>
</gene>
<dbReference type="Proteomes" id="UP000005447">
    <property type="component" value="Unassembled WGS sequence"/>
</dbReference>
<organism evidence="2 3">
    <name type="scientific">Cavia porcellus</name>
    <name type="common">Guinea pig</name>
    <dbReference type="NCBI Taxonomy" id="10141"/>
    <lineage>
        <taxon>Eukaryota</taxon>
        <taxon>Metazoa</taxon>
        <taxon>Chordata</taxon>
        <taxon>Craniata</taxon>
        <taxon>Vertebrata</taxon>
        <taxon>Euteleostomi</taxon>
        <taxon>Mammalia</taxon>
        <taxon>Eutheria</taxon>
        <taxon>Euarchontoglires</taxon>
        <taxon>Glires</taxon>
        <taxon>Rodentia</taxon>
        <taxon>Hystricomorpha</taxon>
        <taxon>Caviidae</taxon>
        <taxon>Cavia</taxon>
    </lineage>
</organism>
<evidence type="ECO:0000313" key="3">
    <source>
        <dbReference type="Proteomes" id="UP000005447"/>
    </source>
</evidence>
<dbReference type="GeneID" id="100733880"/>
<dbReference type="OrthoDB" id="9829486at2759"/>
<dbReference type="VEuPathDB" id="HostDB:ENSCPOG00000038603"/>
<dbReference type="PANTHER" id="PTHR35351">
    <property type="entry name" value="GERMINAL CENTER-ASSOCIATED SIGNALING AND MOTILITY-LIKE PROTEIN"/>
    <property type="match status" value="1"/>
</dbReference>
<dbReference type="AlphaFoldDB" id="A0A286XGX1"/>
<feature type="region of interest" description="Disordered" evidence="1">
    <location>
        <begin position="33"/>
        <end position="53"/>
    </location>
</feature>
<dbReference type="InParanoid" id="A0A286XGX1"/>
<dbReference type="InterPro" id="IPR031364">
    <property type="entry name" value="GC_assoc_lym"/>
</dbReference>
<dbReference type="CTD" id="257144"/>
<dbReference type="GO" id="GO:0050855">
    <property type="term" value="P:regulation of B cell receptor signaling pathway"/>
    <property type="evidence" value="ECO:0007669"/>
    <property type="project" value="Ensembl"/>
</dbReference>
<dbReference type="Ensembl" id="ENSCPOT00000044556.1">
    <property type="protein sequence ID" value="ENSCPOP00000024677.1"/>
    <property type="gene ID" value="ENSCPOG00000038603.1"/>
</dbReference>
<reference evidence="3" key="1">
    <citation type="journal article" date="2011" name="Nature">
        <title>A high-resolution map of human evolutionary constraint using 29 mammals.</title>
        <authorList>
            <person name="Lindblad-Toh K."/>
            <person name="Garber M."/>
            <person name="Zuk O."/>
            <person name="Lin M.F."/>
            <person name="Parker B.J."/>
            <person name="Washietl S."/>
            <person name="Kheradpour P."/>
            <person name="Ernst J."/>
            <person name="Jordan G."/>
            <person name="Mauceli E."/>
            <person name="Ward L.D."/>
            <person name="Lowe C.B."/>
            <person name="Holloway A.K."/>
            <person name="Clamp M."/>
            <person name="Gnerre S."/>
            <person name="Alfoldi J."/>
            <person name="Beal K."/>
            <person name="Chang J."/>
            <person name="Clawson H."/>
            <person name="Cuff J."/>
            <person name="Di Palma F."/>
            <person name="Fitzgerald S."/>
            <person name="Flicek P."/>
            <person name="Guttman M."/>
            <person name="Hubisz M.J."/>
            <person name="Jaffe D.B."/>
            <person name="Jungreis I."/>
            <person name="Kent W.J."/>
            <person name="Kostka D."/>
            <person name="Lara M."/>
            <person name="Martins A.L."/>
            <person name="Massingham T."/>
            <person name="Moltke I."/>
            <person name="Raney B.J."/>
            <person name="Rasmussen M.D."/>
            <person name="Robinson J."/>
            <person name="Stark A."/>
            <person name="Vilella A.J."/>
            <person name="Wen J."/>
            <person name="Xie X."/>
            <person name="Zody M.C."/>
            <person name="Baldwin J."/>
            <person name="Bloom T."/>
            <person name="Chin C.W."/>
            <person name="Heiman D."/>
            <person name="Nicol R."/>
            <person name="Nusbaum C."/>
            <person name="Young S."/>
            <person name="Wilkinson J."/>
            <person name="Worley K.C."/>
            <person name="Kovar C.L."/>
            <person name="Muzny D.M."/>
            <person name="Gibbs R.A."/>
            <person name="Cree A."/>
            <person name="Dihn H.H."/>
            <person name="Fowler G."/>
            <person name="Jhangiani S."/>
            <person name="Joshi V."/>
            <person name="Lee S."/>
            <person name="Lewis L.R."/>
            <person name="Nazareth L.V."/>
            <person name="Okwuonu G."/>
            <person name="Santibanez J."/>
            <person name="Warren W.C."/>
            <person name="Mardis E.R."/>
            <person name="Weinstock G.M."/>
            <person name="Wilson R.K."/>
            <person name="Delehaunty K."/>
            <person name="Dooling D."/>
            <person name="Fronik C."/>
            <person name="Fulton L."/>
            <person name="Fulton B."/>
            <person name="Graves T."/>
            <person name="Minx P."/>
            <person name="Sodergren E."/>
            <person name="Birney E."/>
            <person name="Margulies E.H."/>
            <person name="Herrero J."/>
            <person name="Green E.D."/>
            <person name="Haussler D."/>
            <person name="Siepel A."/>
            <person name="Goldman N."/>
            <person name="Pollard K.S."/>
            <person name="Pedersen J.S."/>
            <person name="Lander E.S."/>
            <person name="Kellis M."/>
        </authorList>
    </citation>
    <scope>NUCLEOTIDE SEQUENCE [LARGE SCALE GENOMIC DNA]</scope>
    <source>
        <strain evidence="3">2N</strain>
    </source>
</reference>
<feature type="region of interest" description="Disordered" evidence="1">
    <location>
        <begin position="68"/>
        <end position="88"/>
    </location>
</feature>
<dbReference type="RefSeq" id="XP_013007173.1">
    <property type="nucleotide sequence ID" value="XM_013151719.2"/>
</dbReference>
<dbReference type="KEGG" id="cpoc:100733880"/>
<dbReference type="GO" id="GO:0019901">
    <property type="term" value="F:protein kinase binding"/>
    <property type="evidence" value="ECO:0007669"/>
    <property type="project" value="Ensembl"/>
</dbReference>
<protein>
    <submittedName>
        <fullName evidence="2">Germinal center associated signaling and motility</fullName>
    </submittedName>
</protein>
<keyword evidence="3" id="KW-1185">Reference proteome</keyword>
<dbReference type="GO" id="GO:2000402">
    <property type="term" value="P:negative regulation of lymphocyte migration"/>
    <property type="evidence" value="ECO:0007669"/>
    <property type="project" value="Ensembl"/>
</dbReference>
<proteinExistence type="predicted"/>
<feature type="compositionally biased region" description="Polar residues" evidence="1">
    <location>
        <begin position="43"/>
        <end position="53"/>
    </location>
</feature>
<dbReference type="GO" id="GO:0003779">
    <property type="term" value="F:actin binding"/>
    <property type="evidence" value="ECO:0007669"/>
    <property type="project" value="Ensembl"/>
</dbReference>